<keyword evidence="3" id="KW-0472">Membrane</keyword>
<feature type="transmembrane region" description="Helical" evidence="3">
    <location>
        <begin position="305"/>
        <end position="323"/>
    </location>
</feature>
<gene>
    <name evidence="4" type="ORF">CLV71_1132</name>
</gene>
<evidence type="ECO:0000313" key="5">
    <source>
        <dbReference type="Proteomes" id="UP000294927"/>
    </source>
</evidence>
<dbReference type="InterPro" id="IPR000462">
    <property type="entry name" value="CDP-OH_P_trans"/>
</dbReference>
<dbReference type="Pfam" id="PF01066">
    <property type="entry name" value="CDP-OH_P_transf"/>
    <property type="match status" value="1"/>
</dbReference>
<keyword evidence="1 2" id="KW-0808">Transferase</keyword>
<evidence type="ECO:0000313" key="4">
    <source>
        <dbReference type="EMBL" id="TDV44744.1"/>
    </source>
</evidence>
<name>A0A4R7V742_9PSEU</name>
<comment type="caution">
    <text evidence="4">The sequence shown here is derived from an EMBL/GenBank/DDBJ whole genome shotgun (WGS) entry which is preliminary data.</text>
</comment>
<dbReference type="Proteomes" id="UP000294927">
    <property type="component" value="Unassembled WGS sequence"/>
</dbReference>
<dbReference type="GO" id="GO:0016020">
    <property type="term" value="C:membrane"/>
    <property type="evidence" value="ECO:0007669"/>
    <property type="project" value="InterPro"/>
</dbReference>
<dbReference type="SUPFAM" id="SSF53649">
    <property type="entry name" value="Alkaline phosphatase-like"/>
    <property type="match status" value="1"/>
</dbReference>
<feature type="transmembrane region" description="Helical" evidence="3">
    <location>
        <begin position="93"/>
        <end position="113"/>
    </location>
</feature>
<dbReference type="PROSITE" id="PS00379">
    <property type="entry name" value="CDP_ALCOHOL_P_TRANSF"/>
    <property type="match status" value="1"/>
</dbReference>
<dbReference type="InterPro" id="IPR043130">
    <property type="entry name" value="CDP-OH_PTrfase_TM_dom"/>
</dbReference>
<evidence type="ECO:0000256" key="3">
    <source>
        <dbReference type="SAM" id="Phobius"/>
    </source>
</evidence>
<dbReference type="InterPro" id="IPR048254">
    <property type="entry name" value="CDP_ALCOHOL_P_TRANSF_CS"/>
</dbReference>
<dbReference type="Gene3D" id="1.20.120.1760">
    <property type="match status" value="1"/>
</dbReference>
<feature type="transmembrane region" description="Helical" evidence="3">
    <location>
        <begin position="395"/>
        <end position="414"/>
    </location>
</feature>
<sequence>MTAPITRTLVIAAGAMAGLLTLLTLAGSAGLGPPGWLAGTAFAAAGWAVLTEAASRYGLTRFGPADLVTMTRAVLVGVVTAMVVDTSHPRTSLWPLAIVAALALATDAIDGRVARRTDTVSEFGARFDMEVDAFLILVLSAYVATQLGWWVLAIGAMRYLFVAAARLWPWLGAPLPVRLSSKAVAAAQGIVLTVVLLLPTTPAMILTGLALLALIWSFAYDVRWLHRNKATAPAVATATATPETTTRATRRRRILTPVACVLVLFALLAPASLSELTPAAFTRIPVEGLLVAGLVLVLPGRARRVAASLVGVGLALITIMKLFDIGFEEALGRKFHPVYDFSALRPAVEFVQDSLGSFASVAAIVGAVLLVIGLVAVMVLSVLRLTKVAVGRRTFATRGLAALGVVWVAAAVLGQPVAANSAANEVYDDLRQARADIVDPDVFAQQAAVDKYRYTHGDKLLNGLRGKDVILVFIESYGRVAVQGTDIAPGVDKVLDGGTDTLKAAGFDSRSAFMTSATFGGISWLAHSTTQSGLWVDSQPRYDTLIGTDRLTLTGAFARAGWRTVGISPSIVRDWPEAKFFGYQKAYTRDNVGYEGPNFAYAKMPDQYTMSAFYRNEIQPANRKPVMAEIDLVSSHIPWTHLPTMIDWNTVGDGSVFGPMPAQGKTQAEVWPDPMKVRAAYGQSIQYSLDTLIQYMTHYGSKDTVMVFLGDHQPGPSVSGDTKNHDVPISIVAGDPAVLDSVSGWGWQDGLNPGPSAPVWKMDSFRNRFLDTFAAPPSGHPGI</sequence>
<evidence type="ECO:0000256" key="1">
    <source>
        <dbReference type="ARBA" id="ARBA00022679"/>
    </source>
</evidence>
<accession>A0A4R7V742</accession>
<protein>
    <submittedName>
        <fullName evidence="4">Phosphatidylglycerophosphate synthase</fullName>
    </submittedName>
</protein>
<feature type="transmembrane region" description="Helical" evidence="3">
    <location>
        <begin position="254"/>
        <end position="273"/>
    </location>
</feature>
<dbReference type="InterPro" id="IPR017850">
    <property type="entry name" value="Alkaline_phosphatase_core_sf"/>
</dbReference>
<reference evidence="4 5" key="1">
    <citation type="submission" date="2019-03" db="EMBL/GenBank/DDBJ databases">
        <title>Genomic Encyclopedia of Archaeal and Bacterial Type Strains, Phase II (KMG-II): from individual species to whole genera.</title>
        <authorList>
            <person name="Goeker M."/>
        </authorList>
    </citation>
    <scope>NUCLEOTIDE SEQUENCE [LARGE SCALE GENOMIC DNA]</scope>
    <source>
        <strain evidence="4 5">DSM 45499</strain>
    </source>
</reference>
<proteinExistence type="inferred from homology"/>
<keyword evidence="3" id="KW-0812">Transmembrane</keyword>
<keyword evidence="3" id="KW-1133">Transmembrane helix</keyword>
<dbReference type="AlphaFoldDB" id="A0A4R7V742"/>
<dbReference type="Gene3D" id="3.40.720.10">
    <property type="entry name" value="Alkaline Phosphatase, subunit A"/>
    <property type="match status" value="1"/>
</dbReference>
<dbReference type="EMBL" id="SOCP01000013">
    <property type="protein sequence ID" value="TDV44744.1"/>
    <property type="molecule type" value="Genomic_DNA"/>
</dbReference>
<feature type="transmembrane region" description="Helical" evidence="3">
    <location>
        <begin position="358"/>
        <end position="383"/>
    </location>
</feature>
<feature type="transmembrane region" description="Helical" evidence="3">
    <location>
        <begin position="279"/>
        <end position="298"/>
    </location>
</feature>
<feature type="transmembrane region" description="Helical" evidence="3">
    <location>
        <begin position="133"/>
        <end position="152"/>
    </location>
</feature>
<comment type="similarity">
    <text evidence="2">Belongs to the CDP-alcohol phosphatidyltransferase class-I family.</text>
</comment>
<evidence type="ECO:0000256" key="2">
    <source>
        <dbReference type="RuleBase" id="RU003750"/>
    </source>
</evidence>
<feature type="transmembrane region" description="Helical" evidence="3">
    <location>
        <begin position="189"/>
        <end position="219"/>
    </location>
</feature>
<feature type="transmembrane region" description="Helical" evidence="3">
    <location>
        <begin position="67"/>
        <end position="84"/>
    </location>
</feature>
<dbReference type="RefSeq" id="WP_243866808.1">
    <property type="nucleotide sequence ID" value="NZ_SOCP01000013.1"/>
</dbReference>
<organism evidence="4 5">
    <name type="scientific">Actinophytocola oryzae</name>
    <dbReference type="NCBI Taxonomy" id="502181"/>
    <lineage>
        <taxon>Bacteria</taxon>
        <taxon>Bacillati</taxon>
        <taxon>Actinomycetota</taxon>
        <taxon>Actinomycetes</taxon>
        <taxon>Pseudonocardiales</taxon>
        <taxon>Pseudonocardiaceae</taxon>
    </lineage>
</organism>
<keyword evidence="5" id="KW-1185">Reference proteome</keyword>
<dbReference type="GO" id="GO:0016780">
    <property type="term" value="F:phosphotransferase activity, for other substituted phosphate groups"/>
    <property type="evidence" value="ECO:0007669"/>
    <property type="project" value="InterPro"/>
</dbReference>
<dbReference type="GO" id="GO:0008654">
    <property type="term" value="P:phospholipid biosynthetic process"/>
    <property type="evidence" value="ECO:0007669"/>
    <property type="project" value="InterPro"/>
</dbReference>